<dbReference type="AlphaFoldDB" id="A0AB34PID5"/>
<sequence>MKSICLLALIVLIGAGCNGRRQQSKLSNDKTAMTRVFDIRAFNKNKNDSNEYCFRQNDSVMVRQQETAESFYEFISKEGSEFEEVYEYYKTGHLKLSFLYFRYDFMTGVYREYDKQGKLIREEDLDKDFIFSWKNIKQYLVAHGVKSMKNQVIGINRTSDDNPTWRLEFEGSYKEYNKGLFIITLDGTTGEEIEVKRLKGKNALGEMGTTANYEIIYSRKEE</sequence>
<evidence type="ECO:0008006" key="3">
    <source>
        <dbReference type="Google" id="ProtNLM"/>
    </source>
</evidence>
<proteinExistence type="predicted"/>
<dbReference type="RefSeq" id="WP_036890262.1">
    <property type="nucleotide sequence ID" value="NZ_JQJC01000024.1"/>
</dbReference>
<reference evidence="1 2" key="1">
    <citation type="submission" date="2014-08" db="EMBL/GenBank/DDBJ databases">
        <title>Porphyromonas crevioricanis strain:COT-253_OH1447 Genome sequencing.</title>
        <authorList>
            <person name="Wallis C."/>
            <person name="Deusch O."/>
            <person name="O'Flynn C."/>
            <person name="Davis I."/>
            <person name="Jospin G."/>
            <person name="Darling A.E."/>
            <person name="Coil D.A."/>
            <person name="Alexiev A."/>
            <person name="Horsfall A."/>
            <person name="Kirkwood N."/>
            <person name="Harris S."/>
            <person name="Eisen J.A."/>
        </authorList>
    </citation>
    <scope>NUCLEOTIDE SEQUENCE [LARGE SCALE GENOMIC DNA]</scope>
    <source>
        <strain evidence="2">COT-253 OH1447</strain>
    </source>
</reference>
<evidence type="ECO:0000313" key="2">
    <source>
        <dbReference type="Proteomes" id="UP000030136"/>
    </source>
</evidence>
<gene>
    <name evidence="1" type="ORF">HQ38_08705</name>
</gene>
<organism evidence="1 2">
    <name type="scientific">Porphyromonas crevioricanis</name>
    <dbReference type="NCBI Taxonomy" id="393921"/>
    <lineage>
        <taxon>Bacteria</taxon>
        <taxon>Pseudomonadati</taxon>
        <taxon>Bacteroidota</taxon>
        <taxon>Bacteroidia</taxon>
        <taxon>Bacteroidales</taxon>
        <taxon>Porphyromonadaceae</taxon>
        <taxon>Porphyromonas</taxon>
    </lineage>
</organism>
<comment type="caution">
    <text evidence="1">The sequence shown here is derived from an EMBL/GenBank/DDBJ whole genome shotgun (WGS) entry which is preliminary data.</text>
</comment>
<dbReference type="EMBL" id="JQJC01000024">
    <property type="protein sequence ID" value="KGN93704.1"/>
    <property type="molecule type" value="Genomic_DNA"/>
</dbReference>
<name>A0AB34PID5_9PORP</name>
<dbReference type="PROSITE" id="PS51257">
    <property type="entry name" value="PROKAR_LIPOPROTEIN"/>
    <property type="match status" value="1"/>
</dbReference>
<dbReference type="Proteomes" id="UP000030136">
    <property type="component" value="Unassembled WGS sequence"/>
</dbReference>
<evidence type="ECO:0000313" key="1">
    <source>
        <dbReference type="EMBL" id="KGN93704.1"/>
    </source>
</evidence>
<accession>A0AB34PID5</accession>
<protein>
    <recommendedName>
        <fullName evidence="3">Lipoprotein</fullName>
    </recommendedName>
</protein>